<feature type="region of interest" description="Disordered" evidence="1">
    <location>
        <begin position="292"/>
        <end position="382"/>
    </location>
</feature>
<gene>
    <name evidence="2" type="ORF">ONB1V03_LOCUS20020</name>
</gene>
<name>A0A7R9MP44_9ACAR</name>
<reference evidence="2" key="1">
    <citation type="submission" date="2020-11" db="EMBL/GenBank/DDBJ databases">
        <authorList>
            <person name="Tran Van P."/>
        </authorList>
    </citation>
    <scope>NUCLEOTIDE SEQUENCE</scope>
</reference>
<feature type="compositionally biased region" description="Basic and acidic residues" evidence="1">
    <location>
        <begin position="353"/>
        <end position="382"/>
    </location>
</feature>
<evidence type="ECO:0000313" key="3">
    <source>
        <dbReference type="Proteomes" id="UP000728032"/>
    </source>
</evidence>
<proteinExistence type="predicted"/>
<keyword evidence="3" id="KW-1185">Reference proteome</keyword>
<feature type="non-terminal residue" evidence="2">
    <location>
        <position position="1"/>
    </location>
</feature>
<evidence type="ECO:0000313" key="2">
    <source>
        <dbReference type="EMBL" id="CAD7663462.1"/>
    </source>
</evidence>
<dbReference type="AlphaFoldDB" id="A0A7R9MP44"/>
<accession>A0A7R9MP44</accession>
<dbReference type="Proteomes" id="UP000728032">
    <property type="component" value="Unassembled WGS sequence"/>
</dbReference>
<dbReference type="EMBL" id="CAJPVJ010032629">
    <property type="protein sequence ID" value="CAG2180599.1"/>
    <property type="molecule type" value="Genomic_DNA"/>
</dbReference>
<feature type="region of interest" description="Disordered" evidence="1">
    <location>
        <begin position="1"/>
        <end position="22"/>
    </location>
</feature>
<feature type="non-terminal residue" evidence="2">
    <location>
        <position position="382"/>
    </location>
</feature>
<feature type="compositionally biased region" description="Polar residues" evidence="1">
    <location>
        <begin position="339"/>
        <end position="352"/>
    </location>
</feature>
<sequence>PHLPPFQEVSEEVSQHESVEQRVATNVSQQLLSTAFDEQKAVKESPESVTQSDTSAHAFGDQLVDQSSHQNIEYQSEQRFSGHPIHQYIYDEEEEDEEEDEDDLHVSAPAIGAHIGADEDMFGSHVSHNTRGEPIDDLIQGSNDSQKITKEEILYQLSDDNVLTAQSYGIGSDLRIGSHLDHTLGDVSTEYQLNTEDPFSTPQKQKTDNRQTEESFERFVDKCEPFETIGTDFGITSKEATNSLLDFGSSDAQMTGISDAPKVSDSKLESTLESEWETNHSLSGEQFVEFAEESYGSPSGAERTHTQHMGYDSDSSSTNRNTFEPTLQPTKHTPVFTPPITSSTSATYTQPRETIESVDTIRESPIEPKVAKESRKEIESKV</sequence>
<organism evidence="2">
    <name type="scientific">Oppiella nova</name>
    <dbReference type="NCBI Taxonomy" id="334625"/>
    <lineage>
        <taxon>Eukaryota</taxon>
        <taxon>Metazoa</taxon>
        <taxon>Ecdysozoa</taxon>
        <taxon>Arthropoda</taxon>
        <taxon>Chelicerata</taxon>
        <taxon>Arachnida</taxon>
        <taxon>Acari</taxon>
        <taxon>Acariformes</taxon>
        <taxon>Sarcoptiformes</taxon>
        <taxon>Oribatida</taxon>
        <taxon>Brachypylina</taxon>
        <taxon>Oppioidea</taxon>
        <taxon>Oppiidae</taxon>
        <taxon>Oppiella</taxon>
    </lineage>
</organism>
<protein>
    <submittedName>
        <fullName evidence="2">Uncharacterized protein</fullName>
    </submittedName>
</protein>
<dbReference type="EMBL" id="OC947454">
    <property type="protein sequence ID" value="CAD7663462.1"/>
    <property type="molecule type" value="Genomic_DNA"/>
</dbReference>
<evidence type="ECO:0000256" key="1">
    <source>
        <dbReference type="SAM" id="MobiDB-lite"/>
    </source>
</evidence>
<feature type="compositionally biased region" description="Polar residues" evidence="1">
    <location>
        <begin position="313"/>
        <end position="331"/>
    </location>
</feature>